<dbReference type="RefSeq" id="WP_317639071.1">
    <property type="nucleotide sequence ID" value="NZ_JAPMIV010000004.1"/>
</dbReference>
<name>A0ABU4DNS5_9DEIO</name>
<dbReference type="Pfam" id="PF00583">
    <property type="entry name" value="Acetyltransf_1"/>
    <property type="match status" value="1"/>
</dbReference>
<dbReference type="InterPro" id="IPR016181">
    <property type="entry name" value="Acyl_CoA_acyltransferase"/>
</dbReference>
<evidence type="ECO:0000313" key="3">
    <source>
        <dbReference type="Proteomes" id="UP001276150"/>
    </source>
</evidence>
<dbReference type="CDD" id="cd04301">
    <property type="entry name" value="NAT_SF"/>
    <property type="match status" value="1"/>
</dbReference>
<dbReference type="SUPFAM" id="SSF55729">
    <property type="entry name" value="Acyl-CoA N-acyltransferases (Nat)"/>
    <property type="match status" value="1"/>
</dbReference>
<dbReference type="EMBL" id="JAPMIV010000004">
    <property type="protein sequence ID" value="MDV6373754.1"/>
    <property type="molecule type" value="Genomic_DNA"/>
</dbReference>
<accession>A0ABU4DNS5</accession>
<dbReference type="Gene3D" id="3.40.630.30">
    <property type="match status" value="1"/>
</dbReference>
<dbReference type="Proteomes" id="UP001276150">
    <property type="component" value="Unassembled WGS sequence"/>
</dbReference>
<dbReference type="InterPro" id="IPR000182">
    <property type="entry name" value="GNAT_dom"/>
</dbReference>
<feature type="domain" description="N-acetyltransferase" evidence="1">
    <location>
        <begin position="1"/>
        <end position="133"/>
    </location>
</feature>
<keyword evidence="2" id="KW-0012">Acyltransferase</keyword>
<protein>
    <submittedName>
        <fullName evidence="2">GNAT family N-acetyltransferase</fullName>
        <ecNumber evidence="2">2.3.1.-</ecNumber>
    </submittedName>
</protein>
<reference evidence="2 3" key="1">
    <citation type="submission" date="2022-11" db="EMBL/GenBank/DDBJ databases">
        <title>Deinococcus ZS9-10, Low Temperature and Draught-tolerating, UV-resistant Bacteria from Continental Antarctica.</title>
        <authorList>
            <person name="Cheng L."/>
        </authorList>
    </citation>
    <scope>NUCLEOTIDE SEQUENCE [LARGE SCALE GENOMIC DNA]</scope>
    <source>
        <strain evidence="2 3">ZS9-10</strain>
    </source>
</reference>
<dbReference type="GO" id="GO:0016746">
    <property type="term" value="F:acyltransferase activity"/>
    <property type="evidence" value="ECO:0007669"/>
    <property type="project" value="UniProtKB-KW"/>
</dbReference>
<dbReference type="PROSITE" id="PS51186">
    <property type="entry name" value="GNAT"/>
    <property type="match status" value="1"/>
</dbReference>
<evidence type="ECO:0000313" key="2">
    <source>
        <dbReference type="EMBL" id="MDV6373754.1"/>
    </source>
</evidence>
<sequence>MLHLAPALTPQIAALLGRAMYPDPARIDRTLEAYRTEDHRQLFAWEVDGQTVSAAGLRVSGRTAEILHIGTHPDAVGRGYGRELVHAIAAHLKLAQLMAETDDESVEFYRCSGFKITEAPARGERRRSLCTLTCSPIAP</sequence>
<comment type="caution">
    <text evidence="2">The sequence shown here is derived from an EMBL/GenBank/DDBJ whole genome shotgun (WGS) entry which is preliminary data.</text>
</comment>
<evidence type="ECO:0000259" key="1">
    <source>
        <dbReference type="PROSITE" id="PS51186"/>
    </source>
</evidence>
<keyword evidence="3" id="KW-1185">Reference proteome</keyword>
<proteinExistence type="predicted"/>
<dbReference type="EC" id="2.3.1.-" evidence="2"/>
<gene>
    <name evidence="2" type="ORF">ORD21_03975</name>
</gene>
<keyword evidence="2" id="KW-0808">Transferase</keyword>
<organism evidence="2 3">
    <name type="scientific">Deinococcus arenicola</name>
    <dbReference type="NCBI Taxonomy" id="2994950"/>
    <lineage>
        <taxon>Bacteria</taxon>
        <taxon>Thermotogati</taxon>
        <taxon>Deinococcota</taxon>
        <taxon>Deinococci</taxon>
        <taxon>Deinococcales</taxon>
        <taxon>Deinococcaceae</taxon>
        <taxon>Deinococcus</taxon>
    </lineage>
</organism>